<evidence type="ECO:0000313" key="8">
    <source>
        <dbReference type="EMBL" id="EDK46976.1"/>
    </source>
</evidence>
<dbReference type="AlphaFoldDB" id="A5E6B8"/>
<gene>
    <name evidence="8" type="ORF">LELG_05157</name>
</gene>
<evidence type="ECO:0000313" key="9">
    <source>
        <dbReference type="Proteomes" id="UP000001996"/>
    </source>
</evidence>
<dbReference type="InterPro" id="IPR023631">
    <property type="entry name" value="Amidase_dom"/>
</dbReference>
<accession>A5E6B8</accession>
<dbReference type="Gene3D" id="3.90.1300.10">
    <property type="entry name" value="Amidase signature (AS) domain"/>
    <property type="match status" value="1"/>
</dbReference>
<feature type="binding site" evidence="6">
    <location>
        <begin position="256"/>
        <end position="259"/>
    </location>
    <ligand>
        <name>substrate</name>
    </ligand>
</feature>
<reference evidence="8 9" key="1">
    <citation type="journal article" date="2009" name="Nature">
        <title>Evolution of pathogenicity and sexual reproduction in eight Candida genomes.</title>
        <authorList>
            <person name="Butler G."/>
            <person name="Rasmussen M.D."/>
            <person name="Lin M.F."/>
            <person name="Santos M.A."/>
            <person name="Sakthikumar S."/>
            <person name="Munro C.A."/>
            <person name="Rheinbay E."/>
            <person name="Grabherr M."/>
            <person name="Forche A."/>
            <person name="Reedy J.L."/>
            <person name="Agrafioti I."/>
            <person name="Arnaud M.B."/>
            <person name="Bates S."/>
            <person name="Brown A.J."/>
            <person name="Brunke S."/>
            <person name="Costanzo M.C."/>
            <person name="Fitzpatrick D.A."/>
            <person name="de Groot P.W."/>
            <person name="Harris D."/>
            <person name="Hoyer L.L."/>
            <person name="Hube B."/>
            <person name="Klis F.M."/>
            <person name="Kodira C."/>
            <person name="Lennard N."/>
            <person name="Logue M.E."/>
            <person name="Martin R."/>
            <person name="Neiman A.M."/>
            <person name="Nikolaou E."/>
            <person name="Quail M.A."/>
            <person name="Quinn J."/>
            <person name="Santos M.C."/>
            <person name="Schmitzberger F.F."/>
            <person name="Sherlock G."/>
            <person name="Shah P."/>
            <person name="Silverstein K.A."/>
            <person name="Skrzypek M.S."/>
            <person name="Soll D."/>
            <person name="Staggs R."/>
            <person name="Stansfield I."/>
            <person name="Stumpf M.P."/>
            <person name="Sudbery P.E."/>
            <person name="Srikantha T."/>
            <person name="Zeng Q."/>
            <person name="Berman J."/>
            <person name="Berriman M."/>
            <person name="Heitman J."/>
            <person name="Gow N.A."/>
            <person name="Lorenz M.C."/>
            <person name="Birren B.W."/>
            <person name="Kellis M."/>
            <person name="Cuomo C.A."/>
        </authorList>
    </citation>
    <scope>NUCLEOTIDE SEQUENCE [LARGE SCALE GENOMIC DNA]</scope>
    <source>
        <strain evidence="9">ATCC 11503 / BCRC 21390 / CBS 2605 / JCM 1781 / NBRC 1676 / NRRL YB-4239</strain>
    </source>
</reference>
<feature type="binding site" evidence="6">
    <location>
        <position position="235"/>
    </location>
    <ligand>
        <name>substrate</name>
    </ligand>
</feature>
<dbReference type="eggNOG" id="KOG1212">
    <property type="taxonomic scope" value="Eukaryota"/>
</dbReference>
<dbReference type="HOGENOM" id="CLU_009600_9_2_1"/>
<dbReference type="EC" id="3.5.1.4" evidence="3"/>
<dbReference type="STRING" id="379508.A5E6B8"/>
<dbReference type="SUPFAM" id="SSF75304">
    <property type="entry name" value="Amidase signature (AS) enzymes"/>
    <property type="match status" value="1"/>
</dbReference>
<evidence type="ECO:0000256" key="2">
    <source>
        <dbReference type="ARBA" id="ARBA00009199"/>
    </source>
</evidence>
<comment type="catalytic activity">
    <reaction evidence="1">
        <text>a monocarboxylic acid amide + H2O = a monocarboxylate + NH4(+)</text>
        <dbReference type="Rhea" id="RHEA:12020"/>
        <dbReference type="ChEBI" id="CHEBI:15377"/>
        <dbReference type="ChEBI" id="CHEBI:28938"/>
        <dbReference type="ChEBI" id="CHEBI:35757"/>
        <dbReference type="ChEBI" id="CHEBI:83628"/>
        <dbReference type="EC" id="3.5.1.4"/>
    </reaction>
</comment>
<dbReference type="PROSITE" id="PS00571">
    <property type="entry name" value="AMIDASES"/>
    <property type="match status" value="1"/>
</dbReference>
<dbReference type="PIRSF" id="PIRSF001221">
    <property type="entry name" value="Amidase_fungi"/>
    <property type="match status" value="1"/>
</dbReference>
<dbReference type="InterPro" id="IPR036928">
    <property type="entry name" value="AS_sf"/>
</dbReference>
<dbReference type="Proteomes" id="UP000001996">
    <property type="component" value="Unassembled WGS sequence"/>
</dbReference>
<feature type="binding site" evidence="6">
    <location>
        <position position="209"/>
    </location>
    <ligand>
        <name>substrate</name>
    </ligand>
</feature>
<evidence type="ECO:0000259" key="7">
    <source>
        <dbReference type="Pfam" id="PF01425"/>
    </source>
</evidence>
<dbReference type="Pfam" id="PF01425">
    <property type="entry name" value="Amidase"/>
    <property type="match status" value="1"/>
</dbReference>
<dbReference type="InterPro" id="IPR020556">
    <property type="entry name" value="Amidase_CS"/>
</dbReference>
<comment type="similarity">
    <text evidence="2">Belongs to the amidase family.</text>
</comment>
<evidence type="ECO:0000256" key="4">
    <source>
        <dbReference type="ARBA" id="ARBA00022801"/>
    </source>
</evidence>
<feature type="active site" description="Acyl-ester intermediate" evidence="5">
    <location>
        <position position="259"/>
    </location>
</feature>
<evidence type="ECO:0000256" key="5">
    <source>
        <dbReference type="PIRSR" id="PIRSR001221-1"/>
    </source>
</evidence>
<proteinExistence type="inferred from homology"/>
<organism evidence="8 9">
    <name type="scientific">Lodderomyces elongisporus (strain ATCC 11503 / CBS 2605 / JCM 1781 / NBRC 1676 / NRRL YB-4239)</name>
    <name type="common">Yeast</name>
    <name type="synonym">Saccharomyces elongisporus</name>
    <dbReference type="NCBI Taxonomy" id="379508"/>
    <lineage>
        <taxon>Eukaryota</taxon>
        <taxon>Fungi</taxon>
        <taxon>Dikarya</taxon>
        <taxon>Ascomycota</taxon>
        <taxon>Saccharomycotina</taxon>
        <taxon>Pichiomycetes</taxon>
        <taxon>Debaryomycetaceae</taxon>
        <taxon>Candida/Lodderomyces clade</taxon>
        <taxon>Lodderomyces</taxon>
    </lineage>
</organism>
<feature type="domain" description="Amidase" evidence="7">
    <location>
        <begin position="104"/>
        <end position="557"/>
    </location>
</feature>
<dbReference type="PANTHER" id="PTHR46072:SF4">
    <property type="entry name" value="AMIDASE C550.07-RELATED"/>
    <property type="match status" value="1"/>
</dbReference>
<dbReference type="FunCoup" id="A5E6B8">
    <property type="interactions" value="48"/>
</dbReference>
<dbReference type="PANTHER" id="PTHR46072">
    <property type="entry name" value="AMIDASE-RELATED-RELATED"/>
    <property type="match status" value="1"/>
</dbReference>
<dbReference type="InParanoid" id="A5E6B8"/>
<name>A5E6B8_LODEL</name>
<protein>
    <recommendedName>
        <fullName evidence="3">amidase</fullName>
        <ecNumber evidence="3">3.5.1.4</ecNumber>
    </recommendedName>
</protein>
<feature type="active site" description="Charge relay system" evidence="5">
    <location>
        <position position="235"/>
    </location>
</feature>
<keyword evidence="4" id="KW-0378">Hydrolase</keyword>
<evidence type="ECO:0000256" key="3">
    <source>
        <dbReference type="ARBA" id="ARBA00012922"/>
    </source>
</evidence>
<dbReference type="OrthoDB" id="6428749at2759"/>
<dbReference type="KEGG" id="lel:PVL30_005290"/>
<dbReference type="GeneID" id="5230693"/>
<sequence>MTSTDSIFKSFLTKEDFTGYEDPTKFAEYKPKLDAYRKRLADAIPQELATKLPKDIKELIAEQFNAVEYLYNERLLSPKEFEITDTPAASLLANIALGKWTSVEVYKAFAKRAIIAHQFTNCAMEFFIDEGLKRAEELDAYYKKNGYTVGPLHGLPISLKEHIKYKGKITHAGYVSLIDNVADEHAANVEILLKLGAVFYIRTSQPQTLMHLDSANNFTGLTKCPFNLLLSSGGSSSGEGAVVAFGGSVIGIGSDIGGSIRAPAAYSGCHGFRPTTRRVSLLGSVSSGAGQESVPAVAGPFARSIDDIELWFKHYINDGKPWNYDAWTLPMPWREVEKPKAKEITVAVIRDDGLVRVSPPIRRGIDEVVSKLKAAGVKIVEFTPPSTKLAYETVNKMYNCDGNHMQRKLLGQSGEPLTKLTKWNLNYGDGSKQYTVAENRELNVIRDKLRNEYNDYMVQNNVDFILSPAYNNVAPHSEEVFNWSYTALFNILDLPTLSFQTGLVQDPKVDVWTEEDKQYTYRSELEKLENENYKPEEFKKAPIALQLSGRRYFDEEVVSAGKLIVDDILKVNLYEQSK</sequence>
<dbReference type="EMBL" id="CH981531">
    <property type="protein sequence ID" value="EDK46976.1"/>
    <property type="molecule type" value="Genomic_DNA"/>
</dbReference>
<feature type="active site" description="Charge relay system" evidence="5">
    <location>
        <position position="160"/>
    </location>
</feature>
<dbReference type="VEuPathDB" id="FungiDB:LELG_05157"/>
<dbReference type="GO" id="GO:0004040">
    <property type="term" value="F:amidase activity"/>
    <property type="evidence" value="ECO:0007669"/>
    <property type="project" value="UniProtKB-EC"/>
</dbReference>
<evidence type="ECO:0000256" key="6">
    <source>
        <dbReference type="PIRSR" id="PIRSR001221-2"/>
    </source>
</evidence>
<keyword evidence="9" id="KW-1185">Reference proteome</keyword>
<evidence type="ECO:0000256" key="1">
    <source>
        <dbReference type="ARBA" id="ARBA00001311"/>
    </source>
</evidence>